<feature type="compositionally biased region" description="Basic and acidic residues" evidence="1">
    <location>
        <begin position="61"/>
        <end position="76"/>
    </location>
</feature>
<name>S3NZA4_9GAMM</name>
<dbReference type="Proteomes" id="UP000014568">
    <property type="component" value="Unassembled WGS sequence"/>
</dbReference>
<keyword evidence="2" id="KW-0812">Transmembrane</keyword>
<dbReference type="EMBL" id="ATGI01000031">
    <property type="protein sequence ID" value="EPF71936.1"/>
    <property type="molecule type" value="Genomic_DNA"/>
</dbReference>
<gene>
    <name evidence="3" type="ORF">F945_02282</name>
</gene>
<dbReference type="HOGENOM" id="CLU_2379724_0_0_6"/>
<accession>S3NZA4</accession>
<feature type="region of interest" description="Disordered" evidence="1">
    <location>
        <begin position="57"/>
        <end position="94"/>
    </location>
</feature>
<sequence length="94" mass="10540">MPTVSTKQYACLELQYYGVVEVKLLIKVILTVLVVFIIPFSIIWGFHGFATKDSGNYTPLEKQERTKPKGPNEKVFADGTRGITSLMNNDTSKN</sequence>
<evidence type="ECO:0000256" key="2">
    <source>
        <dbReference type="SAM" id="Phobius"/>
    </source>
</evidence>
<proteinExistence type="predicted"/>
<protein>
    <submittedName>
        <fullName evidence="3">Uncharacterized protein</fullName>
    </submittedName>
</protein>
<feature type="transmembrane region" description="Helical" evidence="2">
    <location>
        <begin position="24"/>
        <end position="46"/>
    </location>
</feature>
<dbReference type="AlphaFoldDB" id="S3NZA4"/>
<evidence type="ECO:0000313" key="3">
    <source>
        <dbReference type="EMBL" id="EPF71936.1"/>
    </source>
</evidence>
<evidence type="ECO:0000313" key="4">
    <source>
        <dbReference type="Proteomes" id="UP000014568"/>
    </source>
</evidence>
<evidence type="ECO:0000256" key="1">
    <source>
        <dbReference type="SAM" id="MobiDB-lite"/>
    </source>
</evidence>
<dbReference type="RefSeq" id="WP_016656686.1">
    <property type="nucleotide sequence ID" value="NZ_KE340353.1"/>
</dbReference>
<comment type="caution">
    <text evidence="3">The sequence shown here is derived from an EMBL/GenBank/DDBJ whole genome shotgun (WGS) entry which is preliminary data.</text>
</comment>
<feature type="compositionally biased region" description="Polar residues" evidence="1">
    <location>
        <begin position="82"/>
        <end position="94"/>
    </location>
</feature>
<keyword evidence="2" id="KW-1133">Transmembrane helix</keyword>
<reference evidence="3 4" key="1">
    <citation type="submission" date="2013-06" db="EMBL/GenBank/DDBJ databases">
        <title>The Genome Sequence of Acinetobacter rudis CIP 110305.</title>
        <authorList>
            <consortium name="The Broad Institute Genome Sequencing Platform"/>
            <consortium name="The Broad Institute Genome Sequencing Center for Infectious Disease"/>
            <person name="Cerqueira G."/>
            <person name="Feldgarden M."/>
            <person name="Courvalin P."/>
            <person name="Perichon B."/>
            <person name="Grillot-Courvalin C."/>
            <person name="Clermont D."/>
            <person name="Rocha E."/>
            <person name="Yoon E.-J."/>
            <person name="Nemec A."/>
            <person name="Young S.K."/>
            <person name="Zeng Q."/>
            <person name="Gargeya S."/>
            <person name="Fitzgerald M."/>
            <person name="Abouelleil A."/>
            <person name="Alvarado L."/>
            <person name="Berlin A.M."/>
            <person name="Chapman S.B."/>
            <person name="Dewar J."/>
            <person name="Goldberg J."/>
            <person name="Griggs A."/>
            <person name="Gujja S."/>
            <person name="Hansen M."/>
            <person name="Howarth C."/>
            <person name="Imamovic A."/>
            <person name="Larimer J."/>
            <person name="McCowan C."/>
            <person name="Murphy C."/>
            <person name="Pearson M."/>
            <person name="Priest M."/>
            <person name="Roberts A."/>
            <person name="Saif S."/>
            <person name="Shea T."/>
            <person name="Sykes S."/>
            <person name="Wortman J."/>
            <person name="Nusbaum C."/>
            <person name="Birren B."/>
        </authorList>
    </citation>
    <scope>NUCLEOTIDE SEQUENCE [LARGE SCALE GENOMIC DNA]</scope>
    <source>
        <strain evidence="3 4">CIP 110305</strain>
    </source>
</reference>
<keyword evidence="4" id="KW-1185">Reference proteome</keyword>
<organism evidence="3 4">
    <name type="scientific">Acinetobacter rudis CIP 110305</name>
    <dbReference type="NCBI Taxonomy" id="421052"/>
    <lineage>
        <taxon>Bacteria</taxon>
        <taxon>Pseudomonadati</taxon>
        <taxon>Pseudomonadota</taxon>
        <taxon>Gammaproteobacteria</taxon>
        <taxon>Moraxellales</taxon>
        <taxon>Moraxellaceae</taxon>
        <taxon>Acinetobacter</taxon>
    </lineage>
</organism>
<keyword evidence="2" id="KW-0472">Membrane</keyword>